<accession>A0ABD0LA96</accession>
<dbReference type="Proteomes" id="UP001519460">
    <property type="component" value="Unassembled WGS sequence"/>
</dbReference>
<name>A0ABD0LA96_9CAEN</name>
<organism evidence="1 2">
    <name type="scientific">Batillaria attramentaria</name>
    <dbReference type="NCBI Taxonomy" id="370345"/>
    <lineage>
        <taxon>Eukaryota</taxon>
        <taxon>Metazoa</taxon>
        <taxon>Spiralia</taxon>
        <taxon>Lophotrochozoa</taxon>
        <taxon>Mollusca</taxon>
        <taxon>Gastropoda</taxon>
        <taxon>Caenogastropoda</taxon>
        <taxon>Sorbeoconcha</taxon>
        <taxon>Cerithioidea</taxon>
        <taxon>Batillariidae</taxon>
        <taxon>Batillaria</taxon>
    </lineage>
</organism>
<dbReference type="AlphaFoldDB" id="A0ABD0LA96"/>
<gene>
    <name evidence="1" type="ORF">BaRGS_00012448</name>
</gene>
<protein>
    <submittedName>
        <fullName evidence="1">Uncharacterized protein</fullName>
    </submittedName>
</protein>
<dbReference type="EMBL" id="JACVVK020000068">
    <property type="protein sequence ID" value="KAK7496283.1"/>
    <property type="molecule type" value="Genomic_DNA"/>
</dbReference>
<reference evidence="1 2" key="1">
    <citation type="journal article" date="2023" name="Sci. Data">
        <title>Genome assembly of the Korean intertidal mud-creeper Batillaria attramentaria.</title>
        <authorList>
            <person name="Patra A.K."/>
            <person name="Ho P.T."/>
            <person name="Jun S."/>
            <person name="Lee S.J."/>
            <person name="Kim Y."/>
            <person name="Won Y.J."/>
        </authorList>
    </citation>
    <scope>NUCLEOTIDE SEQUENCE [LARGE SCALE GENOMIC DNA]</scope>
    <source>
        <strain evidence="1">Wonlab-2016</strain>
    </source>
</reference>
<comment type="caution">
    <text evidence="1">The sequence shown here is derived from an EMBL/GenBank/DDBJ whole genome shotgun (WGS) entry which is preliminary data.</text>
</comment>
<keyword evidence="2" id="KW-1185">Reference proteome</keyword>
<evidence type="ECO:0000313" key="2">
    <source>
        <dbReference type="Proteomes" id="UP001519460"/>
    </source>
</evidence>
<sequence length="164" mass="18084">MGTDTTPLAAAISGSPNWPTALLTQTQLGQVPHRKRQAWLGGCCDFHTSGFEALKLFTMQLPQSFALQSILTTMQTQEDVGIMQTGASFSVSKFSYAQSQNTPHSTIPEAIHIFSEFMFTNSFPEFLPVSGANVQFFTFSYSLSYSESTHKVSVHQHIHLEVAC</sequence>
<evidence type="ECO:0000313" key="1">
    <source>
        <dbReference type="EMBL" id="KAK7496283.1"/>
    </source>
</evidence>
<proteinExistence type="predicted"/>